<protein>
    <submittedName>
        <fullName evidence="1">Uncharacterized protein</fullName>
    </submittedName>
</protein>
<gene>
    <name evidence="1" type="ORF">NNJEOMEG_01680</name>
</gene>
<proteinExistence type="predicted"/>
<accession>A0A6V8LQ34</accession>
<comment type="caution">
    <text evidence="1">The sequence shown here is derived from an EMBL/GenBank/DDBJ whole genome shotgun (WGS) entry which is preliminary data.</text>
</comment>
<name>A0A6V8LQ34_9BACT</name>
<organism evidence="1 2">
    <name type="scientific">Fundidesulfovibrio magnetotacticus</name>
    <dbReference type="NCBI Taxonomy" id="2730080"/>
    <lineage>
        <taxon>Bacteria</taxon>
        <taxon>Pseudomonadati</taxon>
        <taxon>Thermodesulfobacteriota</taxon>
        <taxon>Desulfovibrionia</taxon>
        <taxon>Desulfovibrionales</taxon>
        <taxon>Desulfovibrionaceae</taxon>
        <taxon>Fundidesulfovibrio</taxon>
    </lineage>
</organism>
<dbReference type="AlphaFoldDB" id="A0A6V8LQ34"/>
<dbReference type="EMBL" id="BLTE01000006">
    <property type="protein sequence ID" value="GFK93844.1"/>
    <property type="molecule type" value="Genomic_DNA"/>
</dbReference>
<dbReference type="Proteomes" id="UP000494245">
    <property type="component" value="Unassembled WGS sequence"/>
</dbReference>
<evidence type="ECO:0000313" key="2">
    <source>
        <dbReference type="Proteomes" id="UP000494245"/>
    </source>
</evidence>
<sequence>MWCPQCGTDTRVLETDKLDRAVVRVRWCRNESCRFLFETHEAITGAVVRETPETAGAYLPPAKAAARHLDLLKSQGRARDAVVVKRGETAARAGR</sequence>
<evidence type="ECO:0000313" key="1">
    <source>
        <dbReference type="EMBL" id="GFK93844.1"/>
    </source>
</evidence>
<reference evidence="1 2" key="1">
    <citation type="submission" date="2020-04" db="EMBL/GenBank/DDBJ databases">
        <authorList>
            <consortium name="Desulfovibrio sp. FSS-1 genome sequencing consortium"/>
            <person name="Shimoshige H."/>
            <person name="Kobayashi H."/>
            <person name="Maekawa T."/>
        </authorList>
    </citation>
    <scope>NUCLEOTIDE SEQUENCE [LARGE SCALE GENOMIC DNA]</scope>
    <source>
        <strain evidence="1 2">SIID29052-01</strain>
    </source>
</reference>
<reference evidence="1 2" key="2">
    <citation type="submission" date="2020-05" db="EMBL/GenBank/DDBJ databases">
        <title>Draft genome sequence of Desulfovibrio sp. strainFSS-1.</title>
        <authorList>
            <person name="Shimoshige H."/>
            <person name="Kobayashi H."/>
            <person name="Maekawa T."/>
        </authorList>
    </citation>
    <scope>NUCLEOTIDE SEQUENCE [LARGE SCALE GENOMIC DNA]</scope>
    <source>
        <strain evidence="1 2">SIID29052-01</strain>
    </source>
</reference>
<keyword evidence="2" id="KW-1185">Reference proteome</keyword>
<dbReference type="RefSeq" id="WP_173083288.1">
    <property type="nucleotide sequence ID" value="NZ_BLTE01000006.1"/>
</dbReference>